<dbReference type="Proteomes" id="UP001589733">
    <property type="component" value="Unassembled WGS sequence"/>
</dbReference>
<dbReference type="EMBL" id="JBHLYR010000010">
    <property type="protein sequence ID" value="MFB9990916.1"/>
    <property type="molecule type" value="Genomic_DNA"/>
</dbReference>
<keyword evidence="2" id="KW-1185">Reference proteome</keyword>
<comment type="caution">
    <text evidence="1">The sequence shown here is derived from an EMBL/GenBank/DDBJ whole genome shotgun (WGS) entry which is preliminary data.</text>
</comment>
<reference evidence="1 2" key="1">
    <citation type="submission" date="2024-09" db="EMBL/GenBank/DDBJ databases">
        <authorList>
            <person name="Sun Q."/>
            <person name="Mori K."/>
        </authorList>
    </citation>
    <scope>NUCLEOTIDE SEQUENCE [LARGE SCALE GENOMIC DNA]</scope>
    <source>
        <strain evidence="1 2">JCM 13503</strain>
    </source>
</reference>
<evidence type="ECO:0000313" key="1">
    <source>
        <dbReference type="EMBL" id="MFB9990916.1"/>
    </source>
</evidence>
<sequence>MKEIELSRVVWERYERGVMEQDWVEREEREKGPLIADAVLLDSLLKWTRLESWEFEWATMWSDLRRKQVERAQQGQ</sequence>
<gene>
    <name evidence="1" type="ORF">ACFFLM_02825</name>
</gene>
<name>A0ABV6ATS9_9DEIO</name>
<proteinExistence type="predicted"/>
<accession>A0ABV6ATS9</accession>
<organism evidence="1 2">
    <name type="scientific">Deinococcus oregonensis</name>
    <dbReference type="NCBI Taxonomy" id="1805970"/>
    <lineage>
        <taxon>Bacteria</taxon>
        <taxon>Thermotogati</taxon>
        <taxon>Deinococcota</taxon>
        <taxon>Deinococci</taxon>
        <taxon>Deinococcales</taxon>
        <taxon>Deinococcaceae</taxon>
        <taxon>Deinococcus</taxon>
    </lineage>
</organism>
<dbReference type="RefSeq" id="WP_380005337.1">
    <property type="nucleotide sequence ID" value="NZ_JBHLYR010000010.1"/>
</dbReference>
<evidence type="ECO:0000313" key="2">
    <source>
        <dbReference type="Proteomes" id="UP001589733"/>
    </source>
</evidence>
<protein>
    <submittedName>
        <fullName evidence="1">Uncharacterized protein</fullName>
    </submittedName>
</protein>